<name>A0ABQ6MH74_9STRA</name>
<feature type="non-terminal residue" evidence="1">
    <location>
        <position position="1"/>
    </location>
</feature>
<comment type="caution">
    <text evidence="1">The sequence shown here is derived from an EMBL/GenBank/DDBJ whole genome shotgun (WGS) entry which is preliminary data.</text>
</comment>
<protein>
    <submittedName>
        <fullName evidence="1">Uncharacterized protein</fullName>
    </submittedName>
</protein>
<evidence type="ECO:0000313" key="2">
    <source>
        <dbReference type="Proteomes" id="UP001165060"/>
    </source>
</evidence>
<dbReference type="EMBL" id="BRYB01000242">
    <property type="protein sequence ID" value="GMI26044.1"/>
    <property type="molecule type" value="Genomic_DNA"/>
</dbReference>
<dbReference type="Proteomes" id="UP001165060">
    <property type="component" value="Unassembled WGS sequence"/>
</dbReference>
<proteinExistence type="predicted"/>
<reference evidence="1 2" key="1">
    <citation type="journal article" date="2023" name="Commun. Biol.">
        <title>Genome analysis of Parmales, the sister group of diatoms, reveals the evolutionary specialization of diatoms from phago-mixotrophs to photoautotrophs.</title>
        <authorList>
            <person name="Ban H."/>
            <person name="Sato S."/>
            <person name="Yoshikawa S."/>
            <person name="Yamada K."/>
            <person name="Nakamura Y."/>
            <person name="Ichinomiya M."/>
            <person name="Sato N."/>
            <person name="Blanc-Mathieu R."/>
            <person name="Endo H."/>
            <person name="Kuwata A."/>
            <person name="Ogata H."/>
        </authorList>
    </citation>
    <scope>NUCLEOTIDE SEQUENCE [LARGE SCALE GENOMIC DNA]</scope>
</reference>
<organism evidence="1 2">
    <name type="scientific">Tetraparma gracilis</name>
    <dbReference type="NCBI Taxonomy" id="2962635"/>
    <lineage>
        <taxon>Eukaryota</taxon>
        <taxon>Sar</taxon>
        <taxon>Stramenopiles</taxon>
        <taxon>Ochrophyta</taxon>
        <taxon>Bolidophyceae</taxon>
        <taxon>Parmales</taxon>
        <taxon>Triparmaceae</taxon>
        <taxon>Tetraparma</taxon>
    </lineage>
</organism>
<gene>
    <name evidence="1" type="ORF">TeGR_g10889</name>
</gene>
<accession>A0ABQ6MH74</accession>
<evidence type="ECO:0000313" key="1">
    <source>
        <dbReference type="EMBL" id="GMI26044.1"/>
    </source>
</evidence>
<keyword evidence="2" id="KW-1185">Reference proteome</keyword>
<sequence length="86" mass="9270">YELAAVGKDCPLSSGSEVGRLSWALRRMACFGSPRYDKEPPLTILSADSRFPDLKVGKEGAAGNHFLCLEEAEREGKKGGGIKESQ</sequence>